<dbReference type="EnsemblPlants" id="Pp3c14_3830V3.2">
    <property type="protein sequence ID" value="Pp3c14_3830V3.2"/>
    <property type="gene ID" value="Pp3c14_3830"/>
</dbReference>
<evidence type="ECO:0000313" key="7">
    <source>
        <dbReference type="EnsemblPlants" id="Pp3c14_3830V3.2"/>
    </source>
</evidence>
<dbReference type="FunCoup" id="A0A7I4AY86">
    <property type="interactions" value="3017"/>
</dbReference>
<evidence type="ECO:0000256" key="1">
    <source>
        <dbReference type="ARBA" id="ARBA00004273"/>
    </source>
</evidence>
<keyword evidence="2" id="KW-0999">Mitochondrion inner membrane</keyword>
<reference evidence="7 8" key="2">
    <citation type="journal article" date="2018" name="Plant J.">
        <title>The Physcomitrella patens chromosome-scale assembly reveals moss genome structure and evolution.</title>
        <authorList>
            <person name="Lang D."/>
            <person name="Ullrich K.K."/>
            <person name="Murat F."/>
            <person name="Fuchs J."/>
            <person name="Jenkins J."/>
            <person name="Haas F.B."/>
            <person name="Piednoel M."/>
            <person name="Gundlach H."/>
            <person name="Van Bel M."/>
            <person name="Meyberg R."/>
            <person name="Vives C."/>
            <person name="Morata J."/>
            <person name="Symeonidi A."/>
            <person name="Hiss M."/>
            <person name="Muchero W."/>
            <person name="Kamisugi Y."/>
            <person name="Saleh O."/>
            <person name="Blanc G."/>
            <person name="Decker E.L."/>
            <person name="van Gessel N."/>
            <person name="Grimwood J."/>
            <person name="Hayes R.D."/>
            <person name="Graham S.W."/>
            <person name="Gunter L.E."/>
            <person name="McDaniel S.F."/>
            <person name="Hoernstein S.N.W."/>
            <person name="Larsson A."/>
            <person name="Li F.W."/>
            <person name="Perroud P.F."/>
            <person name="Phillips J."/>
            <person name="Ranjan P."/>
            <person name="Rokshar D.S."/>
            <person name="Rothfels C.J."/>
            <person name="Schneider L."/>
            <person name="Shu S."/>
            <person name="Stevenson D.W."/>
            <person name="Thummler F."/>
            <person name="Tillich M."/>
            <person name="Villarreal Aguilar J.C."/>
            <person name="Widiez T."/>
            <person name="Wong G.K."/>
            <person name="Wymore A."/>
            <person name="Zhang Y."/>
            <person name="Zimmer A.D."/>
            <person name="Quatrano R.S."/>
            <person name="Mayer K.F.X."/>
            <person name="Goodstein D."/>
            <person name="Casacuberta J.M."/>
            <person name="Vandepoele K."/>
            <person name="Reski R."/>
            <person name="Cuming A.C."/>
            <person name="Tuskan G.A."/>
            <person name="Maumus F."/>
            <person name="Salse J."/>
            <person name="Schmutz J."/>
            <person name="Rensing S.A."/>
        </authorList>
    </citation>
    <scope>NUCLEOTIDE SEQUENCE [LARGE SCALE GENOMIC DNA]</scope>
    <source>
        <strain evidence="7 8">cv. Gransden 2004</strain>
    </source>
</reference>
<dbReference type="PANTHER" id="PTHR21181:SF13">
    <property type="entry name" value="NADH DEHYDROGENASE (UBIQUINONE) COMPLEX I, ASSEMBLY FACTOR 6"/>
    <property type="match status" value="1"/>
</dbReference>
<dbReference type="AlphaFoldDB" id="A0A7I4AY86"/>
<dbReference type="EMBL" id="ABEU02000014">
    <property type="status" value="NOT_ANNOTATED_CDS"/>
    <property type="molecule type" value="Genomic_DNA"/>
</dbReference>
<keyword evidence="3" id="KW-0809">Transit peptide</keyword>
<evidence type="ECO:0000256" key="5">
    <source>
        <dbReference type="ARBA" id="ARBA00023136"/>
    </source>
</evidence>
<organism evidence="7 8">
    <name type="scientific">Physcomitrium patens</name>
    <name type="common">Spreading-leaved earth moss</name>
    <name type="synonym">Physcomitrella patens</name>
    <dbReference type="NCBI Taxonomy" id="3218"/>
    <lineage>
        <taxon>Eukaryota</taxon>
        <taxon>Viridiplantae</taxon>
        <taxon>Streptophyta</taxon>
        <taxon>Embryophyta</taxon>
        <taxon>Bryophyta</taxon>
        <taxon>Bryophytina</taxon>
        <taxon>Bryopsida</taxon>
        <taxon>Funariidae</taxon>
        <taxon>Funariales</taxon>
        <taxon>Funariaceae</taxon>
        <taxon>Physcomitrium</taxon>
    </lineage>
</organism>
<dbReference type="SUPFAM" id="SSF48576">
    <property type="entry name" value="Terpenoid synthases"/>
    <property type="match status" value="1"/>
</dbReference>
<evidence type="ECO:0000256" key="3">
    <source>
        <dbReference type="ARBA" id="ARBA00022946"/>
    </source>
</evidence>
<dbReference type="OrthoDB" id="10252354at2759"/>
<evidence type="ECO:0008006" key="9">
    <source>
        <dbReference type="Google" id="ProtNLM"/>
    </source>
</evidence>
<accession>A0A7I4AY86</accession>
<dbReference type="GO" id="GO:0005739">
    <property type="term" value="C:mitochondrion"/>
    <property type="evidence" value="ECO:0000318"/>
    <property type="project" value="GO_Central"/>
</dbReference>
<evidence type="ECO:0000256" key="2">
    <source>
        <dbReference type="ARBA" id="ARBA00022792"/>
    </source>
</evidence>
<keyword evidence="4" id="KW-0496">Mitochondrion</keyword>
<reference evidence="7" key="3">
    <citation type="submission" date="2020-12" db="UniProtKB">
        <authorList>
            <consortium name="EnsemblPlants"/>
        </authorList>
    </citation>
    <scope>IDENTIFICATION</scope>
</reference>
<keyword evidence="8" id="KW-1185">Reference proteome</keyword>
<dbReference type="Proteomes" id="UP000006727">
    <property type="component" value="Chromosome 14"/>
</dbReference>
<keyword evidence="5" id="KW-0472">Membrane</keyword>
<dbReference type="Gramene" id="Pp3c14_3830V3.2">
    <property type="protein sequence ID" value="Pp3c14_3830V3.2"/>
    <property type="gene ID" value="Pp3c14_3830"/>
</dbReference>
<evidence type="ECO:0000256" key="6">
    <source>
        <dbReference type="ARBA" id="ARBA00038273"/>
    </source>
</evidence>
<dbReference type="FunFam" id="1.10.600.10:FF:000022">
    <property type="entry name" value="NADH dehydrogenase complex assembly factor 6-like protein"/>
    <property type="match status" value="1"/>
</dbReference>
<evidence type="ECO:0000313" key="8">
    <source>
        <dbReference type="Proteomes" id="UP000006727"/>
    </source>
</evidence>
<gene>
    <name evidence="7" type="primary">LOC112291046</name>
</gene>
<dbReference type="Gene3D" id="1.10.600.10">
    <property type="entry name" value="Farnesyl Diphosphate Synthase"/>
    <property type="match status" value="1"/>
</dbReference>
<comment type="similarity">
    <text evidence="6">Belongs to the NDUFAF6 family.</text>
</comment>
<name>A0A7I4AY86_PHYPA</name>
<dbReference type="InterPro" id="IPR002060">
    <property type="entry name" value="Squ/phyt_synthse"/>
</dbReference>
<dbReference type="InParanoid" id="A0A7I4AY86"/>
<sequence length="305" mass="33627">MAKRSCKKGGLMTTAASSSTKLRNAFSYCVRQVRTNDYENFLCILHLPPGPRAAAFALRAFNIETAQAGDMKETNLAMMRLVWWRDAVDGIYKKKTLEHPVIQALGAVISENRLSKHWFTRLLEARMTDLDSMSPLNVAEVERYAEDTASSLLYLTLEASGIRNTSADHAASHIGKTAGMGLLLRASPYHGARRRSYIPLETAAKHGLAQEELYRGQNAEALANAVHEVASVANSHLEKARSLAPLVPAPALPVLLPAVPAGVLLQTLERINFNVFDPKLVRGVCGISPLWMHLKLKWHAYKGTY</sequence>
<dbReference type="PANTHER" id="PTHR21181">
    <property type="match status" value="1"/>
</dbReference>
<dbReference type="InterPro" id="IPR008949">
    <property type="entry name" value="Isoprenoid_synthase_dom_sf"/>
</dbReference>
<reference evidence="7 8" key="1">
    <citation type="journal article" date="2008" name="Science">
        <title>The Physcomitrella genome reveals evolutionary insights into the conquest of land by plants.</title>
        <authorList>
            <person name="Rensing S."/>
            <person name="Lang D."/>
            <person name="Zimmer A."/>
            <person name="Terry A."/>
            <person name="Salamov A."/>
            <person name="Shapiro H."/>
            <person name="Nishiyama T."/>
            <person name="Perroud P.-F."/>
            <person name="Lindquist E."/>
            <person name="Kamisugi Y."/>
            <person name="Tanahashi T."/>
            <person name="Sakakibara K."/>
            <person name="Fujita T."/>
            <person name="Oishi K."/>
            <person name="Shin-I T."/>
            <person name="Kuroki Y."/>
            <person name="Toyoda A."/>
            <person name="Suzuki Y."/>
            <person name="Hashimoto A."/>
            <person name="Yamaguchi K."/>
            <person name="Sugano A."/>
            <person name="Kohara Y."/>
            <person name="Fujiyama A."/>
            <person name="Anterola A."/>
            <person name="Aoki S."/>
            <person name="Ashton N."/>
            <person name="Barbazuk W.B."/>
            <person name="Barker E."/>
            <person name="Bennetzen J."/>
            <person name="Bezanilla M."/>
            <person name="Blankenship R."/>
            <person name="Cho S.H."/>
            <person name="Dutcher S."/>
            <person name="Estelle M."/>
            <person name="Fawcett J.A."/>
            <person name="Gundlach H."/>
            <person name="Hanada K."/>
            <person name="Heyl A."/>
            <person name="Hicks K.A."/>
            <person name="Hugh J."/>
            <person name="Lohr M."/>
            <person name="Mayer K."/>
            <person name="Melkozernov A."/>
            <person name="Murata T."/>
            <person name="Nelson D."/>
            <person name="Pils B."/>
            <person name="Prigge M."/>
            <person name="Reiss B."/>
            <person name="Renner T."/>
            <person name="Rombauts S."/>
            <person name="Rushton P."/>
            <person name="Sanderfoot A."/>
            <person name="Schween G."/>
            <person name="Shiu S.-H."/>
            <person name="Stueber K."/>
            <person name="Theodoulou F.L."/>
            <person name="Tu H."/>
            <person name="Van de Peer Y."/>
            <person name="Verrier P.J."/>
            <person name="Waters E."/>
            <person name="Wood A."/>
            <person name="Yang L."/>
            <person name="Cove D."/>
            <person name="Cuming A."/>
            <person name="Hasebe M."/>
            <person name="Lucas S."/>
            <person name="Mishler D.B."/>
            <person name="Reski R."/>
            <person name="Grigoriev I."/>
            <person name="Quatrano R.S."/>
            <person name="Boore J.L."/>
        </authorList>
    </citation>
    <scope>NUCLEOTIDE SEQUENCE [LARGE SCALE GENOMIC DNA]</scope>
    <source>
        <strain evidence="7 8">cv. Gransden 2004</strain>
    </source>
</reference>
<dbReference type="GO" id="GO:0032981">
    <property type="term" value="P:mitochondrial respiratory chain complex I assembly"/>
    <property type="evidence" value="ECO:0000318"/>
    <property type="project" value="GO_Central"/>
</dbReference>
<proteinExistence type="inferred from homology"/>
<comment type="subcellular location">
    <subcellularLocation>
        <location evidence="1">Mitochondrion inner membrane</location>
    </subcellularLocation>
</comment>
<evidence type="ECO:0000256" key="4">
    <source>
        <dbReference type="ARBA" id="ARBA00023128"/>
    </source>
</evidence>
<protein>
    <recommendedName>
        <fullName evidence="9">Phytoene synthase</fullName>
    </recommendedName>
</protein>
<dbReference type="GO" id="GO:0005743">
    <property type="term" value="C:mitochondrial inner membrane"/>
    <property type="evidence" value="ECO:0007669"/>
    <property type="project" value="UniProtKB-SubCell"/>
</dbReference>
<dbReference type="Pfam" id="PF00494">
    <property type="entry name" value="SQS_PSY"/>
    <property type="match status" value="1"/>
</dbReference>